<evidence type="ECO:0000313" key="1">
    <source>
        <dbReference type="EMBL" id="OGZ32762.1"/>
    </source>
</evidence>
<evidence type="ECO:0000313" key="2">
    <source>
        <dbReference type="Proteomes" id="UP000176787"/>
    </source>
</evidence>
<comment type="caution">
    <text evidence="1">The sequence shown here is derived from an EMBL/GenBank/DDBJ whole genome shotgun (WGS) entry which is preliminary data.</text>
</comment>
<accession>A0A1G2F4Q7</accession>
<sequence>MVVSSWFELFPSVGKRAQPPCCVIFVTADRPALFSGASVRENSAGRKEGMTPNPHGPLMSWATRMLQWPAQWGAKPRGGANPIKTGPSSDWSLQLDSMKLESLVIADQNAAVNTFSSLVLKIKCAGQYYSRRGLNPLIAQAI</sequence>
<gene>
    <name evidence="1" type="ORF">A3H02_02160</name>
</gene>
<reference evidence="1 2" key="1">
    <citation type="journal article" date="2016" name="Nat. Commun.">
        <title>Thousands of microbial genomes shed light on interconnected biogeochemical processes in an aquifer system.</title>
        <authorList>
            <person name="Anantharaman K."/>
            <person name="Brown C.T."/>
            <person name="Hug L.A."/>
            <person name="Sharon I."/>
            <person name="Castelle C.J."/>
            <person name="Probst A.J."/>
            <person name="Thomas B.C."/>
            <person name="Singh A."/>
            <person name="Wilkins M.J."/>
            <person name="Karaoz U."/>
            <person name="Brodie E.L."/>
            <person name="Williams K.H."/>
            <person name="Hubbard S.S."/>
            <person name="Banfield J.F."/>
        </authorList>
    </citation>
    <scope>NUCLEOTIDE SEQUENCE [LARGE SCALE GENOMIC DNA]</scope>
</reference>
<proteinExistence type="predicted"/>
<dbReference type="EMBL" id="MHMS01000002">
    <property type="protein sequence ID" value="OGZ32762.1"/>
    <property type="molecule type" value="Genomic_DNA"/>
</dbReference>
<protein>
    <submittedName>
        <fullName evidence="1">Uncharacterized protein</fullName>
    </submittedName>
</protein>
<organism evidence="1 2">
    <name type="scientific">Candidatus Niyogibacteria bacterium RIFCSPLOWO2_12_FULL_41_13</name>
    <dbReference type="NCBI Taxonomy" id="1801726"/>
    <lineage>
        <taxon>Bacteria</taxon>
        <taxon>Candidatus Niyogiibacteriota</taxon>
    </lineage>
</organism>
<dbReference type="AlphaFoldDB" id="A0A1G2F4Q7"/>
<dbReference type="Proteomes" id="UP000176787">
    <property type="component" value="Unassembled WGS sequence"/>
</dbReference>
<name>A0A1G2F4Q7_9BACT</name>
<dbReference type="STRING" id="1801726.A3H02_02160"/>